<keyword evidence="1" id="KW-0732">Signal</keyword>
<comment type="caution">
    <text evidence="2">The sequence shown here is derived from an EMBL/GenBank/DDBJ whole genome shotgun (WGS) entry which is preliminary data.</text>
</comment>
<organism evidence="2 3">
    <name type="scientific">Flavobacterium agri</name>
    <dbReference type="NCBI Taxonomy" id="2743471"/>
    <lineage>
        <taxon>Bacteria</taxon>
        <taxon>Pseudomonadati</taxon>
        <taxon>Bacteroidota</taxon>
        <taxon>Flavobacteriia</taxon>
        <taxon>Flavobacteriales</taxon>
        <taxon>Flavobacteriaceae</taxon>
        <taxon>Flavobacterium</taxon>
    </lineage>
</organism>
<dbReference type="AlphaFoldDB" id="A0A7Y9C7E1"/>
<evidence type="ECO:0008006" key="4">
    <source>
        <dbReference type="Google" id="ProtNLM"/>
    </source>
</evidence>
<evidence type="ECO:0000256" key="1">
    <source>
        <dbReference type="SAM" id="SignalP"/>
    </source>
</evidence>
<evidence type="ECO:0000313" key="2">
    <source>
        <dbReference type="EMBL" id="NYA71267.1"/>
    </source>
</evidence>
<gene>
    <name evidence="2" type="ORF">HZF10_10075</name>
</gene>
<dbReference type="EMBL" id="JACBJI010000003">
    <property type="protein sequence ID" value="NYA71267.1"/>
    <property type="molecule type" value="Genomic_DNA"/>
</dbReference>
<feature type="chain" id="PRO_5031001896" description="Ig-like domain-containing protein" evidence="1">
    <location>
        <begin position="19"/>
        <end position="664"/>
    </location>
</feature>
<accession>A0A7Y9C7E1</accession>
<proteinExistence type="predicted"/>
<protein>
    <recommendedName>
        <fullName evidence="4">Ig-like domain-containing protein</fullName>
    </recommendedName>
</protein>
<keyword evidence="3" id="KW-1185">Reference proteome</keyword>
<feature type="non-terminal residue" evidence="2">
    <location>
        <position position="664"/>
    </location>
</feature>
<reference evidence="2 3" key="1">
    <citation type="submission" date="2020-07" db="EMBL/GenBank/DDBJ databases">
        <authorList>
            <person name="Sun Q."/>
        </authorList>
    </citation>
    <scope>NUCLEOTIDE SEQUENCE [LARGE SCALE GENOMIC DNA]</scope>
    <source>
        <strain evidence="2 3">MAH-1</strain>
    </source>
</reference>
<dbReference type="Proteomes" id="UP000535020">
    <property type="component" value="Unassembled WGS sequence"/>
</dbReference>
<name>A0A7Y9C7E1_9FLAO</name>
<feature type="signal peptide" evidence="1">
    <location>
        <begin position="1"/>
        <end position="18"/>
    </location>
</feature>
<evidence type="ECO:0000313" key="3">
    <source>
        <dbReference type="Proteomes" id="UP000535020"/>
    </source>
</evidence>
<sequence length="664" mass="68950">MKKLLLFLALLASVTAFSQGGTCPTATPFCAGAGNFIFQNSTTDPNGLGQVGCNFSTPNAAWFYLQIDEGGELVFNIQQGEQFDANGNVVPGTELDVDFIAWGPYTSPAQMCSLIDLDECDGCPNNTSDPNFYPSGNVIDCSYSGSYNETLTIHNAQPGQIYAVLLTNFSQQPGYINLNQTNENNANAGSTDCSIVCPLTVSTPGILCDSNPTTTVTATSGASNPQYTWYDTNGVLIPGATGNTFTVSVPGTYSVHAIGQIASGQTCEEQIAEFTVTSYSPPGYTPPTGLTACNTPGPALFNLNAAIAQMGINAADYDIFFYTNQQDALDVAPNSLNPINYPGQNGEVIWISLANVNIDCIFAASVTLSYDCQNDLYLCDVGNNGVENFDLSQQTATILGSLNPADYTVTYHDNQSDAISGANPITPDTAYPGNEGDVIYGHIEENANPANVSTTSFVLHLYPTPDAVLAASATSVCVGGTAPVITFTGQSGTAPYTFTYTINGGTPQTISSTVGNDSVTITIPTTVAGTFDIDLTNVSDAHCSTPQTESITVTVNPVPDAIIQAPIITACLNGTSPTVTIIGSGGTAPYTFTYTLGSGGPVQITSNAAGQATVSIPTTTAGTFPFNLLDVADANCTSVQDDSVTFTIKPLPDATAAASATSVC</sequence>